<dbReference type="eggNOG" id="ENOG5033VIA">
    <property type="taxonomic scope" value="Bacteria"/>
</dbReference>
<accession>F9VS11</accession>
<dbReference type="STRING" id="1027371.GOALK_029_00550"/>
<organism evidence="2 3">
    <name type="scientific">Gordonia alkanivorans NBRC 16433</name>
    <dbReference type="NCBI Taxonomy" id="1027371"/>
    <lineage>
        <taxon>Bacteria</taxon>
        <taxon>Bacillati</taxon>
        <taxon>Actinomycetota</taxon>
        <taxon>Actinomycetes</taxon>
        <taxon>Mycobacteriales</taxon>
        <taxon>Gordoniaceae</taxon>
        <taxon>Gordonia</taxon>
    </lineage>
</organism>
<dbReference type="AlphaFoldDB" id="F9VS11"/>
<sequence>MLAVVADSGTAPTPHQATADAVIAASLANVAVAQATLAAARAAGIPTPTPNRRALSRIAALRFTDSLPGLGRDVIAEIRHIVAGQPRSILLRIAITLALSAALVVSYHTLGWRRYDDAASLTLYVFSVIVGSVVCTNALCFEAGRVRRRLTGGQRLWQLLIVKNLAMAVLVTAAGTPVMAVLSLTAGTNPIAMVDQFITMVFIWLGVGNVLSVVFPLRQEPFSARLRDGTWVPYLLSYGIGLTVNLMIYWRL</sequence>
<gene>
    <name evidence="2" type="ORF">GOALK_029_00550</name>
</gene>
<proteinExistence type="predicted"/>
<feature type="transmembrane region" description="Helical" evidence="1">
    <location>
        <begin position="197"/>
        <end position="217"/>
    </location>
</feature>
<comment type="caution">
    <text evidence="2">The sequence shown here is derived from an EMBL/GenBank/DDBJ whole genome shotgun (WGS) entry which is preliminary data.</text>
</comment>
<evidence type="ECO:0000256" key="1">
    <source>
        <dbReference type="SAM" id="Phobius"/>
    </source>
</evidence>
<dbReference type="Proteomes" id="UP000003558">
    <property type="component" value="Unassembled WGS sequence"/>
</dbReference>
<dbReference type="EMBL" id="BACI01000029">
    <property type="protein sequence ID" value="GAA11400.1"/>
    <property type="molecule type" value="Genomic_DNA"/>
</dbReference>
<feature type="transmembrane region" description="Helical" evidence="1">
    <location>
        <begin position="165"/>
        <end position="185"/>
    </location>
</feature>
<keyword evidence="1" id="KW-0812">Transmembrane</keyword>
<evidence type="ECO:0000313" key="2">
    <source>
        <dbReference type="EMBL" id="GAA11400.1"/>
    </source>
</evidence>
<evidence type="ECO:0000313" key="3">
    <source>
        <dbReference type="Proteomes" id="UP000003558"/>
    </source>
</evidence>
<feature type="transmembrane region" description="Helical" evidence="1">
    <location>
        <begin position="89"/>
        <end position="109"/>
    </location>
</feature>
<feature type="transmembrane region" description="Helical" evidence="1">
    <location>
        <begin position="229"/>
        <end position="250"/>
    </location>
</feature>
<keyword evidence="1" id="KW-0472">Membrane</keyword>
<feature type="transmembrane region" description="Helical" evidence="1">
    <location>
        <begin position="121"/>
        <end position="144"/>
    </location>
</feature>
<reference evidence="2 3" key="1">
    <citation type="submission" date="2011-05" db="EMBL/GenBank/DDBJ databases">
        <title>Whole genome shotgun sequence of Gordonia alkanivorans NBRC 16433.</title>
        <authorList>
            <person name="Hosoyama A."/>
            <person name="Nakamura S."/>
            <person name="Takarada H."/>
            <person name="Tsuchikane K."/>
            <person name="Yamazaki S."/>
            <person name="Fujita N."/>
        </authorList>
    </citation>
    <scope>NUCLEOTIDE SEQUENCE [LARGE SCALE GENOMIC DNA]</scope>
    <source>
        <strain evidence="2 3">NBRC 16433</strain>
    </source>
</reference>
<keyword evidence="1" id="KW-1133">Transmembrane helix</keyword>
<protein>
    <submittedName>
        <fullName evidence="2">Uncharacterized protein</fullName>
    </submittedName>
</protein>
<name>F9VS11_9ACTN</name>